<organism evidence="2 3">
    <name type="scientific">Pocillopora meandrina</name>
    <dbReference type="NCBI Taxonomy" id="46732"/>
    <lineage>
        <taxon>Eukaryota</taxon>
        <taxon>Metazoa</taxon>
        <taxon>Cnidaria</taxon>
        <taxon>Anthozoa</taxon>
        <taxon>Hexacorallia</taxon>
        <taxon>Scleractinia</taxon>
        <taxon>Astrocoeniina</taxon>
        <taxon>Pocilloporidae</taxon>
        <taxon>Pocillopora</taxon>
    </lineage>
</organism>
<comment type="caution">
    <text evidence="2">The sequence shown here is derived from an EMBL/GenBank/DDBJ whole genome shotgun (WGS) entry which is preliminary data.</text>
</comment>
<dbReference type="Proteomes" id="UP001159428">
    <property type="component" value="Unassembled WGS sequence"/>
</dbReference>
<feature type="domain" description="GIY-YIG" evidence="1">
    <location>
        <begin position="137"/>
        <end position="229"/>
    </location>
</feature>
<evidence type="ECO:0000313" key="3">
    <source>
        <dbReference type="Proteomes" id="UP001159428"/>
    </source>
</evidence>
<evidence type="ECO:0000313" key="2">
    <source>
        <dbReference type="EMBL" id="CAH3105816.1"/>
    </source>
</evidence>
<dbReference type="Gene3D" id="3.40.1440.10">
    <property type="entry name" value="GIY-YIG endonuclease"/>
    <property type="match status" value="1"/>
</dbReference>
<dbReference type="PROSITE" id="PS50164">
    <property type="entry name" value="GIY_YIG"/>
    <property type="match status" value="1"/>
</dbReference>
<proteinExistence type="predicted"/>
<dbReference type="SUPFAM" id="SSF82771">
    <property type="entry name" value="GIY-YIG endonuclease"/>
    <property type="match status" value="1"/>
</dbReference>
<dbReference type="InterPro" id="IPR035901">
    <property type="entry name" value="GIY-YIG_endonuc_sf"/>
</dbReference>
<gene>
    <name evidence="2" type="ORF">PMEA_00001984</name>
</gene>
<dbReference type="PANTHER" id="PTHR21301:SF10">
    <property type="entry name" value="REVERSE TRANSCRIPTASE DOMAIN-CONTAINING PROTEIN"/>
    <property type="match status" value="1"/>
</dbReference>
<dbReference type="CDD" id="cd10442">
    <property type="entry name" value="GIY-YIG_PLEs"/>
    <property type="match status" value="1"/>
</dbReference>
<dbReference type="InterPro" id="IPR000305">
    <property type="entry name" value="GIY-YIG_endonuc"/>
</dbReference>
<keyword evidence="3" id="KW-1185">Reference proteome</keyword>
<dbReference type="AlphaFoldDB" id="A0AAU9W8Q6"/>
<evidence type="ECO:0000259" key="1">
    <source>
        <dbReference type="PROSITE" id="PS50164"/>
    </source>
</evidence>
<name>A0AAU9W8Q6_9CNID</name>
<dbReference type="EMBL" id="CALNXJ010000010">
    <property type="protein sequence ID" value="CAH3105816.1"/>
    <property type="molecule type" value="Genomic_DNA"/>
</dbReference>
<sequence length="229" mass="26255">MCQFCESVIRAGHLRAQQIDRQSALQTAEKENTDRIPFTLTFHPHNHAVKSIILKNFKLLQNDSETGTIFSQPLLISFKRDKNIGNFLVRSSFQTNDQSGTFKCARSRCKTCPFIHNVERISGHKRSIKITDHFTCTANVIYCITCTYCNKLYIGETGRRLGDRLREHLRDVERNDKDASKPVARHFNLPNHSKQHMAVCGLSLHLGSSESRKTLEQKFIFQIGTLNPH</sequence>
<dbReference type="PANTHER" id="PTHR21301">
    <property type="entry name" value="REVERSE TRANSCRIPTASE"/>
    <property type="match status" value="1"/>
</dbReference>
<protein>
    <recommendedName>
        <fullName evidence="1">GIY-YIG domain-containing protein</fullName>
    </recommendedName>
</protein>
<reference evidence="2 3" key="1">
    <citation type="submission" date="2022-05" db="EMBL/GenBank/DDBJ databases">
        <authorList>
            <consortium name="Genoscope - CEA"/>
            <person name="William W."/>
        </authorList>
    </citation>
    <scope>NUCLEOTIDE SEQUENCE [LARGE SCALE GENOMIC DNA]</scope>
</reference>
<accession>A0AAU9W8Q6</accession>